<dbReference type="InterPro" id="IPR031127">
    <property type="entry name" value="E3_UB_ligase_RBR"/>
</dbReference>
<dbReference type="InterPro" id="IPR013083">
    <property type="entry name" value="Znf_RING/FYVE/PHD"/>
</dbReference>
<dbReference type="PANTHER" id="PTHR11685">
    <property type="entry name" value="RBR FAMILY RING FINGER AND IBR DOMAIN-CONTAINING"/>
    <property type="match status" value="1"/>
</dbReference>
<dbReference type="AlphaFoldDB" id="A0A9N8VC58"/>
<evidence type="ECO:0000256" key="2">
    <source>
        <dbReference type="ARBA" id="ARBA00012251"/>
    </source>
</evidence>
<dbReference type="Gene3D" id="1.25.40.10">
    <property type="entry name" value="Tetratricopeptide repeat domain"/>
    <property type="match status" value="1"/>
</dbReference>
<keyword evidence="3" id="KW-0808">Transferase</keyword>
<evidence type="ECO:0000259" key="10">
    <source>
        <dbReference type="PROSITE" id="PS51873"/>
    </source>
</evidence>
<feature type="coiled-coil region" evidence="9">
    <location>
        <begin position="391"/>
        <end position="420"/>
    </location>
</feature>
<dbReference type="SMART" id="SM00671">
    <property type="entry name" value="SEL1"/>
    <property type="match status" value="2"/>
</dbReference>
<feature type="domain" description="RING-type" evidence="10">
    <location>
        <begin position="196"/>
        <end position="483"/>
    </location>
</feature>
<dbReference type="GO" id="GO:0061630">
    <property type="term" value="F:ubiquitin protein ligase activity"/>
    <property type="evidence" value="ECO:0007669"/>
    <property type="project" value="UniProtKB-EC"/>
</dbReference>
<protein>
    <recommendedName>
        <fullName evidence="2">RBR-type E3 ubiquitin transferase</fullName>
        <ecNumber evidence="2">2.3.2.31</ecNumber>
    </recommendedName>
</protein>
<dbReference type="OrthoDB" id="2384430at2759"/>
<keyword evidence="7" id="KW-0833">Ubl conjugation pathway</keyword>
<reference evidence="11" key="1">
    <citation type="submission" date="2021-06" db="EMBL/GenBank/DDBJ databases">
        <authorList>
            <person name="Kallberg Y."/>
            <person name="Tangrot J."/>
            <person name="Rosling A."/>
        </authorList>
    </citation>
    <scope>NUCLEOTIDE SEQUENCE</scope>
    <source>
        <strain evidence="11">MT106</strain>
    </source>
</reference>
<organism evidence="11 12">
    <name type="scientific">Ambispora gerdemannii</name>
    <dbReference type="NCBI Taxonomy" id="144530"/>
    <lineage>
        <taxon>Eukaryota</taxon>
        <taxon>Fungi</taxon>
        <taxon>Fungi incertae sedis</taxon>
        <taxon>Mucoromycota</taxon>
        <taxon>Glomeromycotina</taxon>
        <taxon>Glomeromycetes</taxon>
        <taxon>Archaeosporales</taxon>
        <taxon>Ambisporaceae</taxon>
        <taxon>Ambispora</taxon>
    </lineage>
</organism>
<dbReference type="GO" id="GO:0008270">
    <property type="term" value="F:zinc ion binding"/>
    <property type="evidence" value="ECO:0007669"/>
    <property type="project" value="UniProtKB-KW"/>
</dbReference>
<evidence type="ECO:0000256" key="6">
    <source>
        <dbReference type="ARBA" id="ARBA00022771"/>
    </source>
</evidence>
<dbReference type="Proteomes" id="UP000789831">
    <property type="component" value="Unassembled WGS sequence"/>
</dbReference>
<evidence type="ECO:0000313" key="12">
    <source>
        <dbReference type="Proteomes" id="UP000789831"/>
    </source>
</evidence>
<comment type="catalytic activity">
    <reaction evidence="1">
        <text>[E2 ubiquitin-conjugating enzyme]-S-ubiquitinyl-L-cysteine + [acceptor protein]-L-lysine = [E2 ubiquitin-conjugating enzyme]-L-cysteine + [acceptor protein]-N(6)-ubiquitinyl-L-lysine.</text>
        <dbReference type="EC" id="2.3.2.31"/>
    </reaction>
</comment>
<dbReference type="SMART" id="SM00647">
    <property type="entry name" value="IBR"/>
    <property type="match status" value="2"/>
</dbReference>
<name>A0A9N8VC58_9GLOM</name>
<dbReference type="CDD" id="cd20335">
    <property type="entry name" value="BRcat_RBR"/>
    <property type="match status" value="1"/>
</dbReference>
<dbReference type="Gene3D" id="3.30.40.10">
    <property type="entry name" value="Zinc/RING finger domain, C3HC4 (zinc finger)"/>
    <property type="match status" value="1"/>
</dbReference>
<keyword evidence="12" id="KW-1185">Reference proteome</keyword>
<keyword evidence="5" id="KW-0677">Repeat</keyword>
<evidence type="ECO:0000313" key="11">
    <source>
        <dbReference type="EMBL" id="CAG8445170.1"/>
    </source>
</evidence>
<dbReference type="Pfam" id="PF22191">
    <property type="entry name" value="IBR_1"/>
    <property type="match status" value="1"/>
</dbReference>
<evidence type="ECO:0000256" key="1">
    <source>
        <dbReference type="ARBA" id="ARBA00001798"/>
    </source>
</evidence>
<dbReference type="Gene3D" id="1.20.120.1750">
    <property type="match status" value="1"/>
</dbReference>
<sequence length="483" mass="55685">MEKNIPVEEEVRILDQVREIFIEGNNRFEDDDFIELLIKTWLSDKNTTPQNIFSLVEKRQDQSKYWTLLAFFNLRGFGTPCNNDNAFQWYKKSAEIGDSLGQQEIGIMYLQGIGTNQNLKEADKWISKAAGKYLRGESVEMDKSRAMDLYYEAYAAIRCISTLVSSPSQTPTSASSPRSSAASLSSQRTISALSPQRKECIVCTESFDMTQLIQISINCQHENNICQECIARHIEHELQDKGNTEIRCIDENCRNLMTEDYVKKLSSETIFERYQQLLLVSTLSQIEDFYWCLNPNCHSGQIHYEGDAAPIMTCQSCSKKTCVLHSLPIPDGSLNCQQCINISKTFDNEEVIAQEPTAPQHINLLSTKIKLTSNGSKEKRNETCTVENYLAKQMLKQMQQQELKRQEDLQKERNRQMEEKSNAYIDSMTKKCPKCNVNIEKNDGCDHMKCRCEYEFCWLCFANYDAIRKNGNAYHKRNCKYYA</sequence>
<evidence type="ECO:0000256" key="9">
    <source>
        <dbReference type="SAM" id="Coils"/>
    </source>
</evidence>
<dbReference type="EMBL" id="CAJVPL010000091">
    <property type="protein sequence ID" value="CAG8445170.1"/>
    <property type="molecule type" value="Genomic_DNA"/>
</dbReference>
<dbReference type="Pfam" id="PF08238">
    <property type="entry name" value="Sel1"/>
    <property type="match status" value="3"/>
</dbReference>
<dbReference type="InterPro" id="IPR011990">
    <property type="entry name" value="TPR-like_helical_dom_sf"/>
</dbReference>
<dbReference type="SUPFAM" id="SSF81901">
    <property type="entry name" value="HCP-like"/>
    <property type="match status" value="1"/>
</dbReference>
<dbReference type="PROSITE" id="PS51873">
    <property type="entry name" value="TRIAD"/>
    <property type="match status" value="1"/>
</dbReference>
<evidence type="ECO:0000256" key="8">
    <source>
        <dbReference type="ARBA" id="ARBA00022833"/>
    </source>
</evidence>
<proteinExistence type="predicted"/>
<accession>A0A9N8VC58</accession>
<dbReference type="Pfam" id="PF01485">
    <property type="entry name" value="IBR"/>
    <property type="match status" value="1"/>
</dbReference>
<dbReference type="EC" id="2.3.2.31" evidence="2"/>
<dbReference type="GO" id="GO:0016567">
    <property type="term" value="P:protein ubiquitination"/>
    <property type="evidence" value="ECO:0007669"/>
    <property type="project" value="InterPro"/>
</dbReference>
<dbReference type="InterPro" id="IPR006597">
    <property type="entry name" value="Sel1-like"/>
</dbReference>
<evidence type="ECO:0000256" key="7">
    <source>
        <dbReference type="ARBA" id="ARBA00022786"/>
    </source>
</evidence>
<evidence type="ECO:0000256" key="4">
    <source>
        <dbReference type="ARBA" id="ARBA00022723"/>
    </source>
</evidence>
<dbReference type="SUPFAM" id="SSF57850">
    <property type="entry name" value="RING/U-box"/>
    <property type="match status" value="3"/>
</dbReference>
<keyword evidence="4" id="KW-0479">Metal-binding</keyword>
<gene>
    <name evidence="11" type="ORF">AGERDE_LOCUS1357</name>
</gene>
<keyword evidence="9" id="KW-0175">Coiled coil</keyword>
<keyword evidence="8" id="KW-0862">Zinc</keyword>
<dbReference type="InterPro" id="IPR002867">
    <property type="entry name" value="IBR_dom"/>
</dbReference>
<dbReference type="InterPro" id="IPR044066">
    <property type="entry name" value="TRIAD_supradom"/>
</dbReference>
<keyword evidence="6" id="KW-0863">Zinc-finger</keyword>
<evidence type="ECO:0000256" key="5">
    <source>
        <dbReference type="ARBA" id="ARBA00022737"/>
    </source>
</evidence>
<comment type="caution">
    <text evidence="11">The sequence shown here is derived from an EMBL/GenBank/DDBJ whole genome shotgun (WGS) entry which is preliminary data.</text>
</comment>
<evidence type="ECO:0000256" key="3">
    <source>
        <dbReference type="ARBA" id="ARBA00022679"/>
    </source>
</evidence>